<comment type="function">
    <text evidence="6">Part of a membrane-bound complex that couples electron transfer with translocation of ions across the membrane.</text>
</comment>
<evidence type="ECO:0000256" key="5">
    <source>
        <dbReference type="ARBA" id="ARBA00022982"/>
    </source>
</evidence>
<dbReference type="NCBIfam" id="NF002519">
    <property type="entry name" value="PRK01908.1"/>
    <property type="match status" value="1"/>
</dbReference>
<dbReference type="NCBIfam" id="TIGR01947">
    <property type="entry name" value="rnfG"/>
    <property type="match status" value="1"/>
</dbReference>
<feature type="domain" description="FMN-binding" evidence="8">
    <location>
        <begin position="104"/>
        <end position="196"/>
    </location>
</feature>
<keyword evidence="2 6" id="KW-0597">Phosphoprotein</keyword>
<feature type="transmembrane region" description="Helical" evidence="7">
    <location>
        <begin position="12"/>
        <end position="31"/>
    </location>
</feature>
<accession>A0ABV3TVM1</accession>
<dbReference type="InterPro" id="IPR010209">
    <property type="entry name" value="Ion_transpt_RnfG/RsxG"/>
</dbReference>
<dbReference type="EC" id="7.-.-.-" evidence="6"/>
<evidence type="ECO:0000313" key="10">
    <source>
        <dbReference type="Proteomes" id="UP001557484"/>
    </source>
</evidence>
<dbReference type="PIRSF" id="PIRSF006091">
    <property type="entry name" value="E_trnsport_RnfG"/>
    <property type="match status" value="1"/>
</dbReference>
<keyword evidence="1 6" id="KW-0813">Transport</keyword>
<proteinExistence type="inferred from homology"/>
<evidence type="ECO:0000256" key="2">
    <source>
        <dbReference type="ARBA" id="ARBA00022553"/>
    </source>
</evidence>
<dbReference type="Pfam" id="PF04205">
    <property type="entry name" value="FMN_bind"/>
    <property type="match status" value="1"/>
</dbReference>
<comment type="subcellular location">
    <subcellularLocation>
        <location evidence="6">Cell inner membrane</location>
        <topology evidence="6">Single-pass membrane protein</topology>
    </subcellularLocation>
</comment>
<reference evidence="9 10" key="1">
    <citation type="journal article" date="2011" name="Int. J. Syst. Evol. Microbiol.">
        <title>Zhongshania antarctica gen. nov., sp. nov. and Zhongshania guokunii sp. nov., gammaproteobacteria respectively isolated from coastal attached (fast) ice and surface seawater of the Antarctic.</title>
        <authorList>
            <person name="Li H.J."/>
            <person name="Zhang X.Y."/>
            <person name="Chen C.X."/>
            <person name="Zhang Y.J."/>
            <person name="Gao Z.M."/>
            <person name="Yu Y."/>
            <person name="Chen X.L."/>
            <person name="Chen B."/>
            <person name="Zhang Y.Z."/>
        </authorList>
    </citation>
    <scope>NUCLEOTIDE SEQUENCE [LARGE SCALE GENOMIC DNA]</scope>
    <source>
        <strain evidence="9 10">R06B22</strain>
    </source>
</reference>
<dbReference type="PANTHER" id="PTHR36118:SF1">
    <property type="entry name" value="ION-TRANSLOCATING OXIDOREDUCTASE COMPLEX SUBUNIT G"/>
    <property type="match status" value="1"/>
</dbReference>
<evidence type="ECO:0000313" key="9">
    <source>
        <dbReference type="EMBL" id="MEX1665023.1"/>
    </source>
</evidence>
<keyword evidence="4 6" id="KW-0288">FMN</keyword>
<comment type="cofactor">
    <cofactor evidence="6">
        <name>FMN</name>
        <dbReference type="ChEBI" id="CHEBI:58210"/>
    </cofactor>
</comment>
<evidence type="ECO:0000256" key="3">
    <source>
        <dbReference type="ARBA" id="ARBA00022630"/>
    </source>
</evidence>
<keyword evidence="6" id="KW-1278">Translocase</keyword>
<protein>
    <recommendedName>
        <fullName evidence="6">Ion-translocating oxidoreductase complex subunit G</fullName>
        <ecNumber evidence="6">7.-.-.-</ecNumber>
    </recommendedName>
    <alternativeName>
        <fullName evidence="6">Rnf electron transport complex subunit G</fullName>
    </alternativeName>
</protein>
<dbReference type="PANTHER" id="PTHR36118">
    <property type="entry name" value="ION-TRANSLOCATING OXIDOREDUCTASE COMPLEX SUBUNIT G"/>
    <property type="match status" value="1"/>
</dbReference>
<evidence type="ECO:0000256" key="1">
    <source>
        <dbReference type="ARBA" id="ARBA00022448"/>
    </source>
</evidence>
<keyword evidence="6 7" id="KW-1133">Transmembrane helix</keyword>
<keyword evidence="10" id="KW-1185">Reference proteome</keyword>
<feature type="modified residue" description="FMN phosphoryl threonine" evidence="6">
    <location>
        <position position="179"/>
    </location>
</feature>
<gene>
    <name evidence="9" type="primary">rsxG</name>
    <name evidence="6" type="synonym">rnfG</name>
    <name evidence="9" type="ORF">AB4875_05960</name>
</gene>
<keyword evidence="6 7" id="KW-0472">Membrane</keyword>
<comment type="subunit">
    <text evidence="6">The complex is composed of six subunits: RnfA, RnfB, RnfC, RnfD, RnfE and RnfG.</text>
</comment>
<comment type="caution">
    <text evidence="9">The sequence shown here is derived from an EMBL/GenBank/DDBJ whole genome shotgun (WGS) entry which is preliminary data.</text>
</comment>
<dbReference type="SMART" id="SM00900">
    <property type="entry name" value="FMN_bind"/>
    <property type="match status" value="1"/>
</dbReference>
<keyword evidence="6" id="KW-0997">Cell inner membrane</keyword>
<dbReference type="Proteomes" id="UP001557484">
    <property type="component" value="Unassembled WGS sequence"/>
</dbReference>
<name>A0ABV3TVM1_9GAMM</name>
<keyword evidence="5 6" id="KW-0249">Electron transport</keyword>
<keyword evidence="6" id="KW-1003">Cell membrane</keyword>
<dbReference type="RefSeq" id="WP_368375134.1">
    <property type="nucleotide sequence ID" value="NZ_JBFRYB010000001.1"/>
</dbReference>
<dbReference type="HAMAP" id="MF_00479">
    <property type="entry name" value="RsxG_RnfG"/>
    <property type="match status" value="1"/>
</dbReference>
<evidence type="ECO:0000256" key="4">
    <source>
        <dbReference type="ARBA" id="ARBA00022643"/>
    </source>
</evidence>
<keyword evidence="6 7" id="KW-0812">Transmembrane</keyword>
<organism evidence="9 10">
    <name type="scientific">Zhongshania arctica</name>
    <dbReference type="NCBI Taxonomy" id="3238302"/>
    <lineage>
        <taxon>Bacteria</taxon>
        <taxon>Pseudomonadati</taxon>
        <taxon>Pseudomonadota</taxon>
        <taxon>Gammaproteobacteria</taxon>
        <taxon>Cellvibrionales</taxon>
        <taxon>Spongiibacteraceae</taxon>
        <taxon>Zhongshania</taxon>
    </lineage>
</organism>
<evidence type="ECO:0000256" key="7">
    <source>
        <dbReference type="SAM" id="Phobius"/>
    </source>
</evidence>
<evidence type="ECO:0000256" key="6">
    <source>
        <dbReference type="HAMAP-Rule" id="MF_00479"/>
    </source>
</evidence>
<sequence length="232" mass="25374">MNILGKSITKNGMLLGLFAIVTTGVIAGTYLSTRGLIQENIRHSEERALLEVFPESRHDNSLLDDAIKLDDSDLLGLREAKKFYRATMKGEFVGAVLPATARDAYTGDIDMIVGINLDGSISGVRVLSHRETPGLGDQVDYKKSQWVDGFIGKSLSNPEESKWAVKKDKGVFDQFTGATITPRAVTKAVHKALQYYAANITMISGINDSDSLATSKPAQINELNQNRELNNE</sequence>
<evidence type="ECO:0000259" key="8">
    <source>
        <dbReference type="SMART" id="SM00900"/>
    </source>
</evidence>
<dbReference type="InterPro" id="IPR007329">
    <property type="entry name" value="FMN-bd"/>
</dbReference>
<keyword evidence="3 6" id="KW-0285">Flavoprotein</keyword>
<dbReference type="EMBL" id="JBFRYB010000001">
    <property type="protein sequence ID" value="MEX1665023.1"/>
    <property type="molecule type" value="Genomic_DNA"/>
</dbReference>
<comment type="similarity">
    <text evidence="6">Belongs to the RnfG family.</text>
</comment>